<dbReference type="PANTHER" id="PTHR10322">
    <property type="entry name" value="DNA POLYMERASE CATALYTIC SUBUNIT"/>
    <property type="match status" value="1"/>
</dbReference>
<evidence type="ECO:0000256" key="4">
    <source>
        <dbReference type="ARBA" id="ARBA00022932"/>
    </source>
</evidence>
<dbReference type="PRINTS" id="PR00106">
    <property type="entry name" value="DNAPOLB"/>
</dbReference>
<feature type="domain" description="DNA-directed DNA polymerase family B multifunctional" evidence="8">
    <location>
        <begin position="388"/>
        <end position="756"/>
    </location>
</feature>
<dbReference type="InterPro" id="IPR042087">
    <property type="entry name" value="DNA_pol_B_thumb"/>
</dbReference>
<comment type="caution">
    <text evidence="11">The sequence shown here is derived from an EMBL/GenBank/DDBJ whole genome shotgun (WGS) entry which is preliminary data.</text>
</comment>
<dbReference type="GO" id="GO:0045004">
    <property type="term" value="P:DNA replication proofreading"/>
    <property type="evidence" value="ECO:0007669"/>
    <property type="project" value="TreeGrafter"/>
</dbReference>
<evidence type="ECO:0000256" key="5">
    <source>
        <dbReference type="ARBA" id="ARBA00023125"/>
    </source>
</evidence>
<evidence type="ECO:0000259" key="9">
    <source>
        <dbReference type="Pfam" id="PF03104"/>
    </source>
</evidence>
<dbReference type="Pfam" id="PF21474">
    <property type="entry name" value="DNApolII_N"/>
    <property type="match status" value="1"/>
</dbReference>
<dbReference type="InterPro" id="IPR050240">
    <property type="entry name" value="DNA_pol_type-B"/>
</dbReference>
<sequence length="798" mass="90839">MTDHDSETVAVDAFLLTRQWQESPSGNRLIFWFTSTRGPLRLVLEQQESVAFFPTAQESRLRNLLADLSNWRVGTTSLADFAGNPVSAIYFKSQRQLFAARDRLSNKQFHLLEADVKPTDRFLMERFLNSAARLQGRAKGAAGYLDIEQARLTPVQVRPNLKAVSLDIETDMTASQLYSIALYSDQHSIVLMRDEGEDELVAESDTDSLSLQFFESEKRLLEALVKTLESIDPDVVMGWNVVNFDLRCLQEFADAHKVALNLGRNNEPVNWRQSRDGNDRYYALVPGRVVLDGIDLMRSATYQFENFSLEYVSGQLLDRGKLIDDVDQRGAEISELFHTDKAALARYNLEDCRLVWDIFTLEKLLDFAVERSLLTGLELDRSGGSVAAIDFLYLPHLHRQGFVAPALEQLESSNISPGGYVLESEPGIHRNVIVLDFKSLYPSIIRTFHVDPLALVEGLKENDAIPGFEGGQFSRTRTILPGLIKKLWAARDKAKADGNRVLSQAIKIIMNSFYGVLGTLGCRFFDTRLVSSITRRGHDIILQSKQFIKAAGFQVIYGDTDSVFVLMGDVGTKDEINKVNELGTRLAQDLNTWWREKLQREYQIESFLEMEFETHFLRFFMPTVRGSDAGSKKRYAGLLANGEIMFKGLETVRSDWSPLAREFQQVLYRKVFLNEPFVEYIKQIVADIQSGVFGPELVLRKRLRRKLSDYVKNVPPHVQAARKAEEIRKKLQLPALYEHGGWVEYVMTTAGPEPRQYRQSPVDYDFYIDKQLAPIADSILVFQQSSMDKILDRQIGLF</sequence>
<evidence type="ECO:0000256" key="3">
    <source>
        <dbReference type="ARBA" id="ARBA00022695"/>
    </source>
</evidence>
<protein>
    <recommendedName>
        <fullName evidence="7">DNA polymerase</fullName>
        <ecNumber evidence="7">2.7.7.7</ecNumber>
    </recommendedName>
</protein>
<dbReference type="CDD" id="cd05784">
    <property type="entry name" value="DNA_polB_II_exo"/>
    <property type="match status" value="1"/>
</dbReference>
<dbReference type="AlphaFoldDB" id="A0A520S7C7"/>
<dbReference type="PROSITE" id="PS00116">
    <property type="entry name" value="DNA_POLYMERASE_B"/>
    <property type="match status" value="1"/>
</dbReference>
<reference evidence="11 12" key="1">
    <citation type="submission" date="2019-02" db="EMBL/GenBank/DDBJ databases">
        <title>Prokaryotic population dynamics and viral predation in marine succession experiment using metagenomics: the confinement effect.</title>
        <authorList>
            <person name="Haro-Moreno J.M."/>
            <person name="Rodriguez-Valera F."/>
            <person name="Lopez-Perez M."/>
        </authorList>
    </citation>
    <scope>NUCLEOTIDE SEQUENCE [LARGE SCALE GENOMIC DNA]</scope>
    <source>
        <strain evidence="11">MED-G158</strain>
    </source>
</reference>
<dbReference type="Gene3D" id="1.10.132.60">
    <property type="entry name" value="DNA polymerase family B, C-terminal domain"/>
    <property type="match status" value="1"/>
</dbReference>
<dbReference type="Proteomes" id="UP000320404">
    <property type="component" value="Unassembled WGS sequence"/>
</dbReference>
<dbReference type="FunFam" id="3.90.1600.10:FF:000030">
    <property type="entry name" value="DNA polymerase II"/>
    <property type="match status" value="1"/>
</dbReference>
<feature type="domain" description="DNA polymerase II insertion" evidence="10">
    <location>
        <begin position="49"/>
        <end position="105"/>
    </location>
</feature>
<dbReference type="InterPro" id="IPR023211">
    <property type="entry name" value="DNA_pol_palm_dom_sf"/>
</dbReference>
<dbReference type="InterPro" id="IPR017964">
    <property type="entry name" value="DNA-dir_DNA_pol_B_CS"/>
</dbReference>
<keyword evidence="2 7" id="KW-0808">Transferase</keyword>
<keyword evidence="5 7" id="KW-0238">DNA-binding</keyword>
<dbReference type="EC" id="2.7.7.7" evidence="7"/>
<dbReference type="SUPFAM" id="SSF53098">
    <property type="entry name" value="Ribonuclease H-like"/>
    <property type="match status" value="1"/>
</dbReference>
<evidence type="ECO:0000256" key="7">
    <source>
        <dbReference type="RuleBase" id="RU000442"/>
    </source>
</evidence>
<dbReference type="GO" id="GO:0009432">
    <property type="term" value="P:SOS response"/>
    <property type="evidence" value="ECO:0007669"/>
    <property type="project" value="TreeGrafter"/>
</dbReference>
<dbReference type="PANTHER" id="PTHR10322:SF23">
    <property type="entry name" value="DNA POLYMERASE DELTA CATALYTIC SUBUNIT"/>
    <property type="match status" value="1"/>
</dbReference>
<dbReference type="GO" id="GO:0003677">
    <property type="term" value="F:DNA binding"/>
    <property type="evidence" value="ECO:0007669"/>
    <property type="project" value="UniProtKB-KW"/>
</dbReference>
<dbReference type="Gene3D" id="3.30.70.2250">
    <property type="match status" value="1"/>
</dbReference>
<keyword evidence="7" id="KW-0235">DNA replication</keyword>
<evidence type="ECO:0000259" key="8">
    <source>
        <dbReference type="Pfam" id="PF00136"/>
    </source>
</evidence>
<dbReference type="EMBL" id="SHAH01000001">
    <property type="protein sequence ID" value="RZO78319.1"/>
    <property type="molecule type" value="Genomic_DNA"/>
</dbReference>
<evidence type="ECO:0000256" key="2">
    <source>
        <dbReference type="ARBA" id="ARBA00022679"/>
    </source>
</evidence>
<evidence type="ECO:0000256" key="1">
    <source>
        <dbReference type="ARBA" id="ARBA00005755"/>
    </source>
</evidence>
<dbReference type="InterPro" id="IPR006172">
    <property type="entry name" value="DNA-dir_DNA_pol_B"/>
</dbReference>
<dbReference type="GO" id="GO:0003887">
    <property type="term" value="F:DNA-directed DNA polymerase activity"/>
    <property type="evidence" value="ECO:0007669"/>
    <property type="project" value="UniProtKB-KW"/>
</dbReference>
<dbReference type="SUPFAM" id="SSF56672">
    <property type="entry name" value="DNA/RNA polymerases"/>
    <property type="match status" value="1"/>
</dbReference>
<dbReference type="NCBIfam" id="NF004421">
    <property type="entry name" value="PRK05762.1-2"/>
    <property type="match status" value="1"/>
</dbReference>
<dbReference type="SMART" id="SM00486">
    <property type="entry name" value="POLBc"/>
    <property type="match status" value="1"/>
</dbReference>
<dbReference type="GO" id="GO:0008296">
    <property type="term" value="F:3'-5'-DNA exonuclease activity"/>
    <property type="evidence" value="ECO:0007669"/>
    <property type="project" value="TreeGrafter"/>
</dbReference>
<keyword evidence="3 7" id="KW-0548">Nucleotidyltransferase</keyword>
<dbReference type="Pfam" id="PF03104">
    <property type="entry name" value="DNA_pol_B_exo1"/>
    <property type="match status" value="1"/>
</dbReference>
<accession>A0A520S7C7</accession>
<evidence type="ECO:0000313" key="11">
    <source>
        <dbReference type="EMBL" id="RZO78319.1"/>
    </source>
</evidence>
<name>A0A520S7C7_9GAMM</name>
<dbReference type="CDD" id="cd05537">
    <property type="entry name" value="POLBc_Pol_II"/>
    <property type="match status" value="1"/>
</dbReference>
<comment type="similarity">
    <text evidence="1 7">Belongs to the DNA polymerase type-B family.</text>
</comment>
<dbReference type="InterPro" id="IPR036397">
    <property type="entry name" value="RNaseH_sf"/>
</dbReference>
<dbReference type="InterPro" id="IPR006133">
    <property type="entry name" value="DNA-dir_DNA_pol_B_exonuc"/>
</dbReference>
<evidence type="ECO:0000313" key="12">
    <source>
        <dbReference type="Proteomes" id="UP000320404"/>
    </source>
</evidence>
<comment type="catalytic activity">
    <reaction evidence="6 7">
        <text>DNA(n) + a 2'-deoxyribonucleoside 5'-triphosphate = DNA(n+1) + diphosphate</text>
        <dbReference type="Rhea" id="RHEA:22508"/>
        <dbReference type="Rhea" id="RHEA-COMP:17339"/>
        <dbReference type="Rhea" id="RHEA-COMP:17340"/>
        <dbReference type="ChEBI" id="CHEBI:33019"/>
        <dbReference type="ChEBI" id="CHEBI:61560"/>
        <dbReference type="ChEBI" id="CHEBI:173112"/>
        <dbReference type="EC" id="2.7.7.7"/>
    </reaction>
</comment>
<dbReference type="InterPro" id="IPR006134">
    <property type="entry name" value="DNA-dir_DNA_pol_B_multi_dom"/>
</dbReference>
<evidence type="ECO:0000256" key="6">
    <source>
        <dbReference type="ARBA" id="ARBA00049244"/>
    </source>
</evidence>
<dbReference type="Pfam" id="PF22587">
    <property type="entry name" value="DNApolII_insertion"/>
    <property type="match status" value="1"/>
</dbReference>
<proteinExistence type="inferred from homology"/>
<organism evidence="11 12">
    <name type="scientific">OM182 bacterium</name>
    <dbReference type="NCBI Taxonomy" id="2510334"/>
    <lineage>
        <taxon>Bacteria</taxon>
        <taxon>Pseudomonadati</taxon>
        <taxon>Pseudomonadota</taxon>
        <taxon>Gammaproteobacteria</taxon>
        <taxon>OMG group</taxon>
        <taxon>OM182 clade</taxon>
    </lineage>
</organism>
<dbReference type="InterPro" id="IPR055208">
    <property type="entry name" value="PolB_insertion"/>
</dbReference>
<dbReference type="Gene3D" id="3.30.420.10">
    <property type="entry name" value="Ribonuclease H-like superfamily/Ribonuclease H"/>
    <property type="match status" value="1"/>
</dbReference>
<feature type="domain" description="DNA-directed DNA polymerase family B exonuclease" evidence="9">
    <location>
        <begin position="113"/>
        <end position="312"/>
    </location>
</feature>
<keyword evidence="4 7" id="KW-0239">DNA-directed DNA polymerase</keyword>
<dbReference type="InterPro" id="IPR043502">
    <property type="entry name" value="DNA/RNA_pol_sf"/>
</dbReference>
<dbReference type="Gene3D" id="3.90.1600.10">
    <property type="entry name" value="Palm domain of DNA polymerase"/>
    <property type="match status" value="2"/>
</dbReference>
<gene>
    <name evidence="11" type="ORF">EVA69_00150</name>
</gene>
<dbReference type="GO" id="GO:0000166">
    <property type="term" value="F:nucleotide binding"/>
    <property type="evidence" value="ECO:0007669"/>
    <property type="project" value="InterPro"/>
</dbReference>
<dbReference type="InterPro" id="IPR012337">
    <property type="entry name" value="RNaseH-like_sf"/>
</dbReference>
<evidence type="ECO:0000259" key="10">
    <source>
        <dbReference type="Pfam" id="PF22587"/>
    </source>
</evidence>
<dbReference type="Pfam" id="PF00136">
    <property type="entry name" value="DNA_pol_B"/>
    <property type="match status" value="1"/>
</dbReference>